<dbReference type="Gene3D" id="3.90.25.10">
    <property type="entry name" value="UDP-galactose 4-epimerase, domain 1"/>
    <property type="match status" value="1"/>
</dbReference>
<keyword evidence="6" id="KW-0560">Oxidoreductase</keyword>
<dbReference type="UniPathway" id="UPA00124"/>
<dbReference type="GO" id="GO:0019305">
    <property type="term" value="P:dTDP-rhamnose biosynthetic process"/>
    <property type="evidence" value="ECO:0007669"/>
    <property type="project" value="UniProtKB-UniPathway"/>
</dbReference>
<organism evidence="8 9">
    <name type="scientific">Chlorobium limicola</name>
    <dbReference type="NCBI Taxonomy" id="1092"/>
    <lineage>
        <taxon>Bacteria</taxon>
        <taxon>Pseudomonadati</taxon>
        <taxon>Chlorobiota</taxon>
        <taxon>Chlorobiia</taxon>
        <taxon>Chlorobiales</taxon>
        <taxon>Chlorobiaceae</taxon>
        <taxon>Chlorobium/Pelodictyon group</taxon>
        <taxon>Chlorobium</taxon>
    </lineage>
</organism>
<proteinExistence type="inferred from homology"/>
<dbReference type="PANTHER" id="PTHR10491:SF4">
    <property type="entry name" value="METHIONINE ADENOSYLTRANSFERASE 2 SUBUNIT BETA"/>
    <property type="match status" value="1"/>
</dbReference>
<evidence type="ECO:0000259" key="7">
    <source>
        <dbReference type="Pfam" id="PF04321"/>
    </source>
</evidence>
<evidence type="ECO:0000313" key="9">
    <source>
        <dbReference type="Proteomes" id="UP000053937"/>
    </source>
</evidence>
<keyword evidence="9" id="KW-1185">Reference proteome</keyword>
<comment type="similarity">
    <text evidence="2 6">Belongs to the dTDP-4-dehydrorhamnose reductase family.</text>
</comment>
<sequence length="292" mass="32671">MNILVTGGNGQLGSSIRERIVSYPDWRFSFYDLPELDITSEEQVEDAVRRTECSAIINCAAYTAVDRAETDHDPAYRVNRDGPAVLARCAKSYGALLLHVSTDYVFNGRSCRPYTESDLPDPLGVYGRSKLEGEQLIEEIAPSYLIIRTSWLYSLHGQNFLNTMLRLGAERERLDVVFDQVGTPTRASDLAGAIFSILSAIQPDTRYAGLYHYSNEGVCSWYDFAVAIMRLKNFSCRVRPIESSGYPTPVPRPAYSVLNKGAIKTDWGLDIPHWYDALADQLITHQANQPSS</sequence>
<evidence type="ECO:0000256" key="4">
    <source>
        <dbReference type="ARBA" id="ARBA00017099"/>
    </source>
</evidence>
<accession>A0A101JPT6</accession>
<evidence type="ECO:0000256" key="3">
    <source>
        <dbReference type="ARBA" id="ARBA00012929"/>
    </source>
</evidence>
<comment type="pathway">
    <text evidence="1 6">Carbohydrate biosynthesis; dTDP-L-rhamnose biosynthesis.</text>
</comment>
<reference evidence="8 9" key="1">
    <citation type="submission" date="2015-10" db="EMBL/GenBank/DDBJ databases">
        <title>Draft Genome Sequence of Chlorobium limicola strain Frasassi Growing under Artificial Lighting in the Frasassi Cave System.</title>
        <authorList>
            <person name="Mansor M."/>
            <person name="Macalady J."/>
        </authorList>
    </citation>
    <scope>NUCLEOTIDE SEQUENCE [LARGE SCALE GENOMIC DNA]</scope>
    <source>
        <strain evidence="8 9">Frasassi</strain>
    </source>
</reference>
<dbReference type="EC" id="1.1.1.133" evidence="3 6"/>
<dbReference type="Pfam" id="PF04321">
    <property type="entry name" value="RmlD_sub_bind"/>
    <property type="match status" value="1"/>
</dbReference>
<dbReference type="InterPro" id="IPR036291">
    <property type="entry name" value="NAD(P)-bd_dom_sf"/>
</dbReference>
<evidence type="ECO:0000256" key="1">
    <source>
        <dbReference type="ARBA" id="ARBA00004781"/>
    </source>
</evidence>
<dbReference type="Gene3D" id="3.40.50.720">
    <property type="entry name" value="NAD(P)-binding Rossmann-like Domain"/>
    <property type="match status" value="1"/>
</dbReference>
<evidence type="ECO:0000256" key="2">
    <source>
        <dbReference type="ARBA" id="ARBA00010944"/>
    </source>
</evidence>
<dbReference type="SUPFAM" id="SSF51735">
    <property type="entry name" value="NAD(P)-binding Rossmann-fold domains"/>
    <property type="match status" value="1"/>
</dbReference>
<evidence type="ECO:0000256" key="5">
    <source>
        <dbReference type="ARBA" id="ARBA00048200"/>
    </source>
</evidence>
<evidence type="ECO:0000256" key="6">
    <source>
        <dbReference type="RuleBase" id="RU364082"/>
    </source>
</evidence>
<evidence type="ECO:0000313" key="8">
    <source>
        <dbReference type="EMBL" id="KUL30796.1"/>
    </source>
</evidence>
<dbReference type="NCBIfam" id="TIGR01214">
    <property type="entry name" value="rmlD"/>
    <property type="match status" value="1"/>
</dbReference>
<dbReference type="PANTHER" id="PTHR10491">
    <property type="entry name" value="DTDP-4-DEHYDRORHAMNOSE REDUCTASE"/>
    <property type="match status" value="1"/>
</dbReference>
<dbReference type="GO" id="GO:0005829">
    <property type="term" value="C:cytosol"/>
    <property type="evidence" value="ECO:0007669"/>
    <property type="project" value="TreeGrafter"/>
</dbReference>
<comment type="catalytic activity">
    <reaction evidence="5">
        <text>dTDP-beta-L-rhamnose + NADP(+) = dTDP-4-dehydro-beta-L-rhamnose + NADPH + H(+)</text>
        <dbReference type="Rhea" id="RHEA:21796"/>
        <dbReference type="ChEBI" id="CHEBI:15378"/>
        <dbReference type="ChEBI" id="CHEBI:57510"/>
        <dbReference type="ChEBI" id="CHEBI:57783"/>
        <dbReference type="ChEBI" id="CHEBI:58349"/>
        <dbReference type="ChEBI" id="CHEBI:62830"/>
        <dbReference type="EC" id="1.1.1.133"/>
    </reaction>
</comment>
<feature type="domain" description="RmlD-like substrate binding" evidence="7">
    <location>
        <begin position="1"/>
        <end position="282"/>
    </location>
</feature>
<protein>
    <recommendedName>
        <fullName evidence="4 6">dTDP-4-dehydrorhamnose reductase</fullName>
        <ecNumber evidence="3 6">1.1.1.133</ecNumber>
    </recommendedName>
</protein>
<comment type="caution">
    <text evidence="8">The sequence shown here is derived from an EMBL/GenBank/DDBJ whole genome shotgun (WGS) entry which is preliminary data.</text>
</comment>
<dbReference type="AlphaFoldDB" id="A0A101JPT6"/>
<dbReference type="InterPro" id="IPR029903">
    <property type="entry name" value="RmlD-like-bd"/>
</dbReference>
<dbReference type="CDD" id="cd05254">
    <property type="entry name" value="dTDP_HR_like_SDR_e"/>
    <property type="match status" value="1"/>
</dbReference>
<name>A0A101JPT6_CHLLI</name>
<dbReference type="GO" id="GO:0008831">
    <property type="term" value="F:dTDP-4-dehydrorhamnose reductase activity"/>
    <property type="evidence" value="ECO:0007669"/>
    <property type="project" value="UniProtKB-EC"/>
</dbReference>
<dbReference type="EMBL" id="LMBR01000079">
    <property type="protein sequence ID" value="KUL30796.1"/>
    <property type="molecule type" value="Genomic_DNA"/>
</dbReference>
<keyword evidence="6" id="KW-0521">NADP</keyword>
<comment type="function">
    <text evidence="6">Catalyzes the reduction of dTDP-6-deoxy-L-lyxo-4-hexulose to yield dTDP-L-rhamnose.</text>
</comment>
<gene>
    <name evidence="8" type="ORF">ASB62_03485</name>
</gene>
<dbReference type="InterPro" id="IPR005913">
    <property type="entry name" value="dTDP_dehydrorham_reduct"/>
</dbReference>
<dbReference type="Proteomes" id="UP000053937">
    <property type="component" value="Unassembled WGS sequence"/>
</dbReference>